<evidence type="ECO:0000313" key="2">
    <source>
        <dbReference type="EMBL" id="KKM98905.1"/>
    </source>
</evidence>
<dbReference type="EMBL" id="LAZR01005561">
    <property type="protein sequence ID" value="KKM98905.1"/>
    <property type="molecule type" value="Genomic_DNA"/>
</dbReference>
<feature type="region of interest" description="Disordered" evidence="1">
    <location>
        <begin position="122"/>
        <end position="145"/>
    </location>
</feature>
<sequence length="145" mass="16343">MSEVSAIITRLVDLKEQQDRLASEATTLWTAFYQIADREAGKNKAYRYLDEETGLVLGRVMRRGDTLDTAALEAGLTPKQWLSVTQGKRVLDEARLEVAMQKDDTVKAAVDTAMERKMIASKLGPGKATKEELEELEERRQEQAR</sequence>
<dbReference type="AlphaFoldDB" id="A0A0F9PD27"/>
<gene>
    <name evidence="2" type="ORF">LCGC14_1153150</name>
</gene>
<organism evidence="2">
    <name type="scientific">marine sediment metagenome</name>
    <dbReference type="NCBI Taxonomy" id="412755"/>
    <lineage>
        <taxon>unclassified sequences</taxon>
        <taxon>metagenomes</taxon>
        <taxon>ecological metagenomes</taxon>
    </lineage>
</organism>
<proteinExistence type="predicted"/>
<name>A0A0F9PD27_9ZZZZ</name>
<comment type="caution">
    <text evidence="2">The sequence shown here is derived from an EMBL/GenBank/DDBJ whole genome shotgun (WGS) entry which is preliminary data.</text>
</comment>
<protein>
    <submittedName>
        <fullName evidence="2">Uncharacterized protein</fullName>
    </submittedName>
</protein>
<reference evidence="2" key="1">
    <citation type="journal article" date="2015" name="Nature">
        <title>Complex archaea that bridge the gap between prokaryotes and eukaryotes.</title>
        <authorList>
            <person name="Spang A."/>
            <person name="Saw J.H."/>
            <person name="Jorgensen S.L."/>
            <person name="Zaremba-Niedzwiedzka K."/>
            <person name="Martijn J."/>
            <person name="Lind A.E."/>
            <person name="van Eijk R."/>
            <person name="Schleper C."/>
            <person name="Guy L."/>
            <person name="Ettema T.J."/>
        </authorList>
    </citation>
    <scope>NUCLEOTIDE SEQUENCE</scope>
</reference>
<accession>A0A0F9PD27</accession>
<evidence type="ECO:0000256" key="1">
    <source>
        <dbReference type="SAM" id="MobiDB-lite"/>
    </source>
</evidence>